<evidence type="ECO:0000313" key="3">
    <source>
        <dbReference type="Proteomes" id="UP000785679"/>
    </source>
</evidence>
<dbReference type="InterPro" id="IPR012337">
    <property type="entry name" value="RNaseH-like_sf"/>
</dbReference>
<feature type="domain" description="Tc1-like transposase DDE" evidence="1">
    <location>
        <begin position="168"/>
        <end position="301"/>
    </location>
</feature>
<name>A0A8J8NAY3_HALGN</name>
<keyword evidence="3" id="KW-1185">Reference proteome</keyword>
<dbReference type="EMBL" id="RRYP01030404">
    <property type="protein sequence ID" value="TNV71170.1"/>
    <property type="molecule type" value="Genomic_DNA"/>
</dbReference>
<gene>
    <name evidence="2" type="ORF">FGO68_gene10206</name>
</gene>
<dbReference type="GO" id="GO:0003676">
    <property type="term" value="F:nucleic acid binding"/>
    <property type="evidence" value="ECO:0007669"/>
    <property type="project" value="InterPro"/>
</dbReference>
<protein>
    <recommendedName>
        <fullName evidence="1">Tc1-like transposase DDE domain-containing protein</fullName>
    </recommendedName>
</protein>
<dbReference type="Gene3D" id="3.30.420.10">
    <property type="entry name" value="Ribonuclease H-like superfamily/Ribonuclease H"/>
    <property type="match status" value="1"/>
</dbReference>
<sequence length="351" mass="41172">MARQKVPLSRDQQLLSYISLLRYGSDDPLHQGPTILTFKAISQLTGVKAGYCYHLLKQYRSPASLQPPLYHRKRLRLRKHHVDYLLSEDTLKNWAHLSLKQRAKFFHRKFPELKVSSSSIQRLYKKHNIRFKLIQRIKKVINFEDPQYKTWFMSIVEDLEKAQLHNTPVVFLDEAVFTFNTFKSKAWSSAYSSIKVNDFAVRVKTQALIAAITLTDGMFEYAIHHRSIKTEEFQAFVRQLSNRFESKSFTLFMDNLSVHKTNLSKELFKELKITPVFNIPYSPQFNGIESYFSLLKNEYKNLILQKVIKGEPVDAIQLIKTSIGKVDDKKTIKCVKYGYDCIYEQLKELKK</sequence>
<dbReference type="SUPFAM" id="SSF53098">
    <property type="entry name" value="Ribonuclease H-like"/>
    <property type="match status" value="1"/>
</dbReference>
<dbReference type="InterPro" id="IPR036397">
    <property type="entry name" value="RNaseH_sf"/>
</dbReference>
<evidence type="ECO:0000259" key="1">
    <source>
        <dbReference type="Pfam" id="PF13358"/>
    </source>
</evidence>
<dbReference type="OrthoDB" id="2388844at2759"/>
<comment type="caution">
    <text evidence="2">The sequence shown here is derived from an EMBL/GenBank/DDBJ whole genome shotgun (WGS) entry which is preliminary data.</text>
</comment>
<proteinExistence type="predicted"/>
<dbReference type="AlphaFoldDB" id="A0A8J8NAY3"/>
<dbReference type="InterPro" id="IPR038717">
    <property type="entry name" value="Tc1-like_DDE_dom"/>
</dbReference>
<evidence type="ECO:0000313" key="2">
    <source>
        <dbReference type="EMBL" id="TNV71170.1"/>
    </source>
</evidence>
<organism evidence="2 3">
    <name type="scientific">Halteria grandinella</name>
    <dbReference type="NCBI Taxonomy" id="5974"/>
    <lineage>
        <taxon>Eukaryota</taxon>
        <taxon>Sar</taxon>
        <taxon>Alveolata</taxon>
        <taxon>Ciliophora</taxon>
        <taxon>Intramacronucleata</taxon>
        <taxon>Spirotrichea</taxon>
        <taxon>Stichotrichia</taxon>
        <taxon>Sporadotrichida</taxon>
        <taxon>Halteriidae</taxon>
        <taxon>Halteria</taxon>
    </lineage>
</organism>
<dbReference type="Pfam" id="PF13358">
    <property type="entry name" value="DDE_3"/>
    <property type="match status" value="1"/>
</dbReference>
<accession>A0A8J8NAY3</accession>
<dbReference type="Proteomes" id="UP000785679">
    <property type="component" value="Unassembled WGS sequence"/>
</dbReference>
<reference evidence="2" key="1">
    <citation type="submission" date="2019-06" db="EMBL/GenBank/DDBJ databases">
        <authorList>
            <person name="Zheng W."/>
        </authorList>
    </citation>
    <scope>NUCLEOTIDE SEQUENCE</scope>
    <source>
        <strain evidence="2">QDHG01</strain>
    </source>
</reference>